<evidence type="ECO:0000313" key="3">
    <source>
        <dbReference type="Proteomes" id="UP001152797"/>
    </source>
</evidence>
<evidence type="ECO:0000313" key="2">
    <source>
        <dbReference type="EMBL" id="CAL4800648.1"/>
    </source>
</evidence>
<accession>A0A9P1DPU0</accession>
<dbReference type="EMBL" id="CAMXCT010005822">
    <property type="protein sequence ID" value="CAI4013336.1"/>
    <property type="molecule type" value="Genomic_DNA"/>
</dbReference>
<sequence>MVHRGHRFGAKVYAALLPEEKKDGDGETVVEELPRFLNVKDDARRTTGRLESWDSERGFGFIIEENDTSEMPVNIFVHRTNLMGGAPGFPVDLQQGRRISFLPGFQDGRPRAMSAAMIDDEYNVDHVHLRKPKKPKGNEALKEKKLARVREEIAREDHPLSKSFLQFLVTTEVQAVVQ</sequence>
<reference evidence="2 3" key="2">
    <citation type="submission" date="2024-05" db="EMBL/GenBank/DDBJ databases">
        <authorList>
            <person name="Chen Y."/>
            <person name="Shah S."/>
            <person name="Dougan E. K."/>
            <person name="Thang M."/>
            <person name="Chan C."/>
        </authorList>
    </citation>
    <scope>NUCLEOTIDE SEQUENCE [LARGE SCALE GENOMIC DNA]</scope>
</reference>
<organism evidence="1">
    <name type="scientific">Cladocopium goreaui</name>
    <dbReference type="NCBI Taxonomy" id="2562237"/>
    <lineage>
        <taxon>Eukaryota</taxon>
        <taxon>Sar</taxon>
        <taxon>Alveolata</taxon>
        <taxon>Dinophyceae</taxon>
        <taxon>Suessiales</taxon>
        <taxon>Symbiodiniaceae</taxon>
        <taxon>Cladocopium</taxon>
    </lineage>
</organism>
<feature type="non-terminal residue" evidence="1">
    <location>
        <position position="178"/>
    </location>
</feature>
<protein>
    <submittedName>
        <fullName evidence="2">Ankyrin repeat, PH and SEC7 domain containing protein secG</fullName>
    </submittedName>
</protein>
<dbReference type="InterPro" id="IPR012340">
    <property type="entry name" value="NA-bd_OB-fold"/>
</dbReference>
<dbReference type="Gene3D" id="2.40.50.140">
    <property type="entry name" value="Nucleic acid-binding proteins"/>
    <property type="match status" value="1"/>
</dbReference>
<dbReference type="Proteomes" id="UP001152797">
    <property type="component" value="Unassembled WGS sequence"/>
</dbReference>
<dbReference type="SUPFAM" id="SSF50249">
    <property type="entry name" value="Nucleic acid-binding proteins"/>
    <property type="match status" value="1"/>
</dbReference>
<dbReference type="EMBL" id="CAMXCT030005822">
    <property type="protein sequence ID" value="CAL4800648.1"/>
    <property type="molecule type" value="Genomic_DNA"/>
</dbReference>
<proteinExistence type="predicted"/>
<dbReference type="OrthoDB" id="427905at2759"/>
<gene>
    <name evidence="1" type="ORF">C1SCF055_LOCUS38320</name>
</gene>
<comment type="caution">
    <text evidence="1">The sequence shown here is derived from an EMBL/GenBank/DDBJ whole genome shotgun (WGS) entry which is preliminary data.</text>
</comment>
<evidence type="ECO:0000313" key="1">
    <source>
        <dbReference type="EMBL" id="CAI4013336.1"/>
    </source>
</evidence>
<name>A0A9P1DPU0_9DINO</name>
<dbReference type="EMBL" id="CAMXCT020005822">
    <property type="protein sequence ID" value="CAL1166711.1"/>
    <property type="molecule type" value="Genomic_DNA"/>
</dbReference>
<dbReference type="AlphaFoldDB" id="A0A9P1DPU0"/>
<reference evidence="1" key="1">
    <citation type="submission" date="2022-10" db="EMBL/GenBank/DDBJ databases">
        <authorList>
            <person name="Chen Y."/>
            <person name="Dougan E. K."/>
            <person name="Chan C."/>
            <person name="Rhodes N."/>
            <person name="Thang M."/>
        </authorList>
    </citation>
    <scope>NUCLEOTIDE SEQUENCE</scope>
</reference>
<keyword evidence="3" id="KW-1185">Reference proteome</keyword>